<dbReference type="Pfam" id="PF13455">
    <property type="entry name" value="MUG113"/>
    <property type="match status" value="1"/>
</dbReference>
<dbReference type="Proteomes" id="UP001595843">
    <property type="component" value="Unassembled WGS sequence"/>
</dbReference>
<accession>A0ABV8JII7</accession>
<name>A0ABV8JII7_9BACL</name>
<dbReference type="RefSeq" id="WP_380706247.1">
    <property type="nucleotide sequence ID" value="NZ_JBHSAP010000018.1"/>
</dbReference>
<dbReference type="EMBL" id="JBHSAP010000018">
    <property type="protein sequence ID" value="MFC4077752.1"/>
    <property type="molecule type" value="Genomic_DNA"/>
</dbReference>
<keyword evidence="2" id="KW-1185">Reference proteome</keyword>
<comment type="caution">
    <text evidence="1">The sequence shown here is derived from an EMBL/GenBank/DDBJ whole genome shotgun (WGS) entry which is preliminary data.</text>
</comment>
<evidence type="ECO:0000313" key="2">
    <source>
        <dbReference type="Proteomes" id="UP001595843"/>
    </source>
</evidence>
<proteinExistence type="predicted"/>
<protein>
    <submittedName>
        <fullName evidence="1">GIY-YIG nuclease family protein</fullName>
    </submittedName>
</protein>
<gene>
    <name evidence="1" type="ORF">ACFOUO_13185</name>
</gene>
<reference evidence="2" key="1">
    <citation type="journal article" date="2019" name="Int. J. Syst. Evol. Microbiol.">
        <title>The Global Catalogue of Microorganisms (GCM) 10K type strain sequencing project: providing services to taxonomists for standard genome sequencing and annotation.</title>
        <authorList>
            <consortium name="The Broad Institute Genomics Platform"/>
            <consortium name="The Broad Institute Genome Sequencing Center for Infectious Disease"/>
            <person name="Wu L."/>
            <person name="Ma J."/>
        </authorList>
    </citation>
    <scope>NUCLEOTIDE SEQUENCE [LARGE SCALE GENOMIC DNA]</scope>
    <source>
        <strain evidence="2">IBRC-M 10813</strain>
    </source>
</reference>
<sequence length="66" mass="7380">MGRTRRLEPMDRVKELGDASVPFVFDVHHAMVFSEDAPSLERALHQAFHISGLTSLMNGKSSSILR</sequence>
<evidence type="ECO:0000313" key="1">
    <source>
        <dbReference type="EMBL" id="MFC4077752.1"/>
    </source>
</evidence>
<organism evidence="1 2">
    <name type="scientific">Salinithrix halophila</name>
    <dbReference type="NCBI Taxonomy" id="1485204"/>
    <lineage>
        <taxon>Bacteria</taxon>
        <taxon>Bacillati</taxon>
        <taxon>Bacillota</taxon>
        <taxon>Bacilli</taxon>
        <taxon>Bacillales</taxon>
        <taxon>Thermoactinomycetaceae</taxon>
        <taxon>Salinithrix</taxon>
    </lineage>
</organism>